<evidence type="ECO:0000313" key="7">
    <source>
        <dbReference type="EMBL" id="MEQ2455349.1"/>
    </source>
</evidence>
<feature type="transmembrane region" description="Helical" evidence="6">
    <location>
        <begin position="224"/>
        <end position="252"/>
    </location>
</feature>
<feature type="transmembrane region" description="Helical" evidence="6">
    <location>
        <begin position="33"/>
        <end position="51"/>
    </location>
</feature>
<keyword evidence="4 6" id="KW-1133">Transmembrane helix</keyword>
<evidence type="ECO:0000256" key="3">
    <source>
        <dbReference type="ARBA" id="ARBA00022692"/>
    </source>
</evidence>
<comment type="similarity">
    <text evidence="2">Belongs to the autoinducer-2 exporter (AI-2E) (TC 2.A.86) family.</text>
</comment>
<dbReference type="InterPro" id="IPR002549">
    <property type="entry name" value="AI-2E-like"/>
</dbReference>
<feature type="transmembrane region" description="Helical" evidence="6">
    <location>
        <begin position="63"/>
        <end position="86"/>
    </location>
</feature>
<dbReference type="Proteomes" id="UP001440599">
    <property type="component" value="Unassembled WGS sequence"/>
</dbReference>
<comment type="subcellular location">
    <subcellularLocation>
        <location evidence="1">Membrane</location>
        <topology evidence="1">Multi-pass membrane protein</topology>
    </subcellularLocation>
</comment>
<dbReference type="RefSeq" id="WP_349139051.1">
    <property type="nucleotide sequence ID" value="NZ_JBBMFT010000001.1"/>
</dbReference>
<gene>
    <name evidence="7" type="primary">ytvI</name>
    <name evidence="7" type="ORF">WMO45_02345</name>
</gene>
<evidence type="ECO:0000256" key="1">
    <source>
        <dbReference type="ARBA" id="ARBA00004141"/>
    </source>
</evidence>
<proteinExistence type="inferred from homology"/>
<dbReference type="EMBL" id="JBBMFT010000001">
    <property type="protein sequence ID" value="MEQ2455349.1"/>
    <property type="molecule type" value="Genomic_DNA"/>
</dbReference>
<keyword evidence="8" id="KW-1185">Reference proteome</keyword>
<evidence type="ECO:0000256" key="6">
    <source>
        <dbReference type="SAM" id="Phobius"/>
    </source>
</evidence>
<dbReference type="InterPro" id="IPR014227">
    <property type="entry name" value="YtvI-like"/>
</dbReference>
<evidence type="ECO:0000256" key="4">
    <source>
        <dbReference type="ARBA" id="ARBA00022989"/>
    </source>
</evidence>
<keyword evidence="3 6" id="KW-0812">Transmembrane</keyword>
<evidence type="ECO:0000256" key="2">
    <source>
        <dbReference type="ARBA" id="ARBA00009773"/>
    </source>
</evidence>
<comment type="caution">
    <text evidence="7">The sequence shown here is derived from an EMBL/GenBank/DDBJ whole genome shotgun (WGS) entry which is preliminary data.</text>
</comment>
<accession>A0ABV1EMM2</accession>
<reference evidence="7 8" key="1">
    <citation type="submission" date="2024-03" db="EMBL/GenBank/DDBJ databases">
        <title>Human intestinal bacterial collection.</title>
        <authorList>
            <person name="Pauvert C."/>
            <person name="Hitch T.C.A."/>
            <person name="Clavel T."/>
        </authorList>
    </citation>
    <scope>NUCLEOTIDE SEQUENCE [LARGE SCALE GENOMIC DNA]</scope>
    <source>
        <strain evidence="7 8">CLA-AP-H34</strain>
    </source>
</reference>
<feature type="transmembrane region" description="Helical" evidence="6">
    <location>
        <begin position="283"/>
        <end position="301"/>
    </location>
</feature>
<feature type="transmembrane region" description="Helical" evidence="6">
    <location>
        <begin position="321"/>
        <end position="343"/>
    </location>
</feature>
<keyword evidence="5 6" id="KW-0472">Membrane</keyword>
<dbReference type="PANTHER" id="PTHR21716:SF68">
    <property type="entry name" value="TRANSPORT PROTEIN YTVI-RELATED"/>
    <property type="match status" value="1"/>
</dbReference>
<sequence>MPENPHLRFLLRLLYAGLGLAGLWVCIRFLLPWLFPFLVAFGLAALLEPAVRLLAARLRLPRWAGAALCTLLLSVIMLGLLGLLLWRTVYELSLLLGRLPTLLAGLPTLANALENQAYRFVIALPVQLQELAQQALEELLTQGISLPNRFYDMLVSTVSHLISALPAAILSLFTTFLATYFISASRPQLLSAIRGNLPARWQETIALGSAGAKRVLGGWLRAQGVLILITFAEVAVGLLLLQIDLALLIAGLTALVDALPVFGAGAVLLPWAFLAFVSGKRTLCLGLLILYGVVTLVRNLLEPKLVGRQVGLPPLLSLLCMYVGFQVFGVLGMILAPLAAVLARQFWQSKQQA</sequence>
<dbReference type="PANTHER" id="PTHR21716">
    <property type="entry name" value="TRANSMEMBRANE PROTEIN"/>
    <property type="match status" value="1"/>
</dbReference>
<feature type="transmembrane region" description="Helical" evidence="6">
    <location>
        <begin position="161"/>
        <end position="182"/>
    </location>
</feature>
<feature type="transmembrane region" description="Helical" evidence="6">
    <location>
        <begin position="258"/>
        <end position="276"/>
    </location>
</feature>
<name>A0ABV1EMM2_9FIRM</name>
<dbReference type="NCBIfam" id="TIGR02872">
    <property type="entry name" value="spore_ytvI"/>
    <property type="match status" value="1"/>
</dbReference>
<organism evidence="7 8">
    <name type="scientific">Flavonifractor hominis</name>
    <dbReference type="NCBI Taxonomy" id="3133178"/>
    <lineage>
        <taxon>Bacteria</taxon>
        <taxon>Bacillati</taxon>
        <taxon>Bacillota</taxon>
        <taxon>Clostridia</taxon>
        <taxon>Eubacteriales</taxon>
        <taxon>Oscillospiraceae</taxon>
        <taxon>Flavonifractor</taxon>
    </lineage>
</organism>
<feature type="transmembrane region" description="Helical" evidence="6">
    <location>
        <begin position="9"/>
        <end position="27"/>
    </location>
</feature>
<protein>
    <submittedName>
        <fullName evidence="7">Sporulation integral membrane protein YtvI</fullName>
    </submittedName>
</protein>
<evidence type="ECO:0000256" key="5">
    <source>
        <dbReference type="ARBA" id="ARBA00023136"/>
    </source>
</evidence>
<evidence type="ECO:0000313" key="8">
    <source>
        <dbReference type="Proteomes" id="UP001440599"/>
    </source>
</evidence>
<dbReference type="Pfam" id="PF01594">
    <property type="entry name" value="AI-2E_transport"/>
    <property type="match status" value="1"/>
</dbReference>